<dbReference type="InterPro" id="IPR050561">
    <property type="entry name" value="PTP"/>
</dbReference>
<keyword evidence="3" id="KW-1185">Reference proteome</keyword>
<proteinExistence type="predicted"/>
<dbReference type="SUPFAM" id="SSF52799">
    <property type="entry name" value="(Phosphotyrosine protein) phosphatases II"/>
    <property type="match status" value="1"/>
</dbReference>
<dbReference type="Pfam" id="PF22785">
    <property type="entry name" value="Tc-R-P"/>
    <property type="match status" value="1"/>
</dbReference>
<feature type="domain" description="Tyrosine specific protein phosphatases" evidence="1">
    <location>
        <begin position="86"/>
        <end position="153"/>
    </location>
</feature>
<name>A0AAE3R227_9BACT</name>
<evidence type="ECO:0000259" key="1">
    <source>
        <dbReference type="PROSITE" id="PS50056"/>
    </source>
</evidence>
<comment type="caution">
    <text evidence="2">The sequence shown here is derived from an EMBL/GenBank/DDBJ whole genome shotgun (WGS) entry which is preliminary data.</text>
</comment>
<dbReference type="RefSeq" id="WP_314509552.1">
    <property type="nucleotide sequence ID" value="NZ_JASJOU010000001.1"/>
</dbReference>
<accession>A0AAE3R227</accession>
<dbReference type="AlphaFoldDB" id="A0AAE3R227"/>
<dbReference type="InterPro" id="IPR029021">
    <property type="entry name" value="Prot-tyrosine_phosphatase-like"/>
</dbReference>
<dbReference type="EMBL" id="JASJOU010000001">
    <property type="protein sequence ID" value="MDJ1500020.1"/>
    <property type="molecule type" value="Genomic_DNA"/>
</dbReference>
<evidence type="ECO:0000313" key="2">
    <source>
        <dbReference type="EMBL" id="MDJ1500020.1"/>
    </source>
</evidence>
<dbReference type="Gene3D" id="3.90.190.10">
    <property type="entry name" value="Protein tyrosine phosphatase superfamily"/>
    <property type="match status" value="1"/>
</dbReference>
<evidence type="ECO:0000313" key="3">
    <source>
        <dbReference type="Proteomes" id="UP001232063"/>
    </source>
</evidence>
<organism evidence="2 3">
    <name type="scientific">Xanthocytophaga agilis</name>
    <dbReference type="NCBI Taxonomy" id="3048010"/>
    <lineage>
        <taxon>Bacteria</taxon>
        <taxon>Pseudomonadati</taxon>
        <taxon>Bacteroidota</taxon>
        <taxon>Cytophagia</taxon>
        <taxon>Cytophagales</taxon>
        <taxon>Rhodocytophagaceae</taxon>
        <taxon>Xanthocytophaga</taxon>
    </lineage>
</organism>
<dbReference type="PROSITE" id="PS50056">
    <property type="entry name" value="TYR_PHOSPHATASE_2"/>
    <property type="match status" value="1"/>
</dbReference>
<reference evidence="2" key="1">
    <citation type="submission" date="2023-05" db="EMBL/GenBank/DDBJ databases">
        <authorList>
            <person name="Zhang X."/>
        </authorList>
    </citation>
    <scope>NUCLEOTIDE SEQUENCE</scope>
    <source>
        <strain evidence="2">BD1B2-1</strain>
    </source>
</reference>
<dbReference type="PANTHER" id="PTHR23339">
    <property type="entry name" value="TYROSINE SPECIFIC PROTEIN PHOSPHATASE AND DUAL SPECIFICITY PROTEIN PHOSPHATASE"/>
    <property type="match status" value="1"/>
</dbReference>
<sequence>MFTRIYWIETIHTGSIGIMPRPRGNEDLESEILYLAEQDVKMLVCLLMPSEIRELGLQKEKELCEKHQISFLHFPIPDRSLPDSLRQVHQLIDQVEQTCLEGKKVVFHCRGGIGRVTLMAGAILRKTGLASEDIVKKISQIRGLQVPDTEEQAEWLRRFK</sequence>
<dbReference type="InterPro" id="IPR000387">
    <property type="entry name" value="Tyr_Pase_dom"/>
</dbReference>
<gene>
    <name evidence="2" type="ORF">QNI22_05165</name>
</gene>
<dbReference type="Proteomes" id="UP001232063">
    <property type="component" value="Unassembled WGS sequence"/>
</dbReference>
<protein>
    <recommendedName>
        <fullName evidence="1">Tyrosine specific protein phosphatases domain-containing protein</fullName>
    </recommendedName>
</protein>